<gene>
    <name evidence="1" type="ORF">RUN215_v1_1760007</name>
</gene>
<accession>A0A0S4X2R3</accession>
<protein>
    <submittedName>
        <fullName evidence="1">Bacteriophage-like protein (Modular protein)</fullName>
    </submittedName>
</protein>
<reference evidence="1" key="1">
    <citation type="submission" date="2015-10" db="EMBL/GenBank/DDBJ databases">
        <authorList>
            <person name="Gilbert D.G."/>
        </authorList>
    </citation>
    <scope>NUCLEOTIDE SEQUENCE</scope>
    <source>
        <strain evidence="1">Phyl III-seqv23</strain>
    </source>
</reference>
<dbReference type="AlphaFoldDB" id="A0A0S4X2R3"/>
<organism evidence="1">
    <name type="scientific">Ralstonia solanacearum</name>
    <name type="common">Pseudomonas solanacearum</name>
    <dbReference type="NCBI Taxonomy" id="305"/>
    <lineage>
        <taxon>Bacteria</taxon>
        <taxon>Pseudomonadati</taxon>
        <taxon>Pseudomonadota</taxon>
        <taxon>Betaproteobacteria</taxon>
        <taxon>Burkholderiales</taxon>
        <taxon>Burkholderiaceae</taxon>
        <taxon>Ralstonia</taxon>
        <taxon>Ralstonia solanacearum species complex</taxon>
    </lineage>
</organism>
<name>A0A0S4X2R3_RALSL</name>
<sequence length="109" mass="12078">MTLGDPVTLPLPAPTGGVQLETFVPWTLVKRGSTKQIVTSLNASLKFIEEARRGKRARAATQDTPLIRALRLAHYWQRLLDEQRGASVNNLAEAEGIDVTQARRLMNLT</sequence>
<evidence type="ECO:0000313" key="1">
    <source>
        <dbReference type="EMBL" id="CUV58170.1"/>
    </source>
</evidence>
<dbReference type="EMBL" id="LN899820">
    <property type="protein sequence ID" value="CUV58170.1"/>
    <property type="molecule type" value="Genomic_DNA"/>
</dbReference>
<proteinExistence type="predicted"/>